<name>G9MJG1_HYPVG</name>
<dbReference type="OrthoDB" id="5030973at2759"/>
<dbReference type="GeneID" id="25793180"/>
<evidence type="ECO:0000313" key="2">
    <source>
        <dbReference type="EMBL" id="EHK25624.1"/>
    </source>
</evidence>
<keyword evidence="3" id="KW-1185">Reference proteome</keyword>
<organism evidence="2 3">
    <name type="scientific">Hypocrea virens (strain Gv29-8 / FGSC 10586)</name>
    <name type="common">Gliocladium virens</name>
    <name type="synonym">Trichoderma virens</name>
    <dbReference type="NCBI Taxonomy" id="413071"/>
    <lineage>
        <taxon>Eukaryota</taxon>
        <taxon>Fungi</taxon>
        <taxon>Dikarya</taxon>
        <taxon>Ascomycota</taxon>
        <taxon>Pezizomycotina</taxon>
        <taxon>Sordariomycetes</taxon>
        <taxon>Hypocreomycetidae</taxon>
        <taxon>Hypocreales</taxon>
        <taxon>Hypocreaceae</taxon>
        <taxon>Trichoderma</taxon>
    </lineage>
</organism>
<dbReference type="VEuPathDB" id="FungiDB:TRIVIDRAFT_33265"/>
<dbReference type="EMBL" id="ABDF02000003">
    <property type="protein sequence ID" value="EHK25624.1"/>
    <property type="molecule type" value="Genomic_DNA"/>
</dbReference>
<gene>
    <name evidence="2" type="ORF">TRIVIDRAFT_33265</name>
</gene>
<dbReference type="eggNOG" id="ENOG502RXHN">
    <property type="taxonomic scope" value="Eukaryota"/>
</dbReference>
<dbReference type="Proteomes" id="UP000007115">
    <property type="component" value="Unassembled WGS sequence"/>
</dbReference>
<dbReference type="OMA" id="FQFRFDP"/>
<feature type="region of interest" description="Disordered" evidence="1">
    <location>
        <begin position="1"/>
        <end position="22"/>
    </location>
</feature>
<reference evidence="2 3" key="1">
    <citation type="journal article" date="2011" name="Genome Biol.">
        <title>Comparative genome sequence analysis underscores mycoparasitism as the ancestral life style of Trichoderma.</title>
        <authorList>
            <person name="Kubicek C.P."/>
            <person name="Herrera-Estrella A."/>
            <person name="Seidl-Seiboth V."/>
            <person name="Martinez D.A."/>
            <person name="Druzhinina I.S."/>
            <person name="Thon M."/>
            <person name="Zeilinger S."/>
            <person name="Casas-Flores S."/>
            <person name="Horwitz B.A."/>
            <person name="Mukherjee P.K."/>
            <person name="Mukherjee M."/>
            <person name="Kredics L."/>
            <person name="Alcaraz L.D."/>
            <person name="Aerts A."/>
            <person name="Antal Z."/>
            <person name="Atanasova L."/>
            <person name="Cervantes-Badillo M.G."/>
            <person name="Challacombe J."/>
            <person name="Chertkov O."/>
            <person name="McCluskey K."/>
            <person name="Coulpier F."/>
            <person name="Deshpande N."/>
            <person name="von Doehren H."/>
            <person name="Ebbole D.J."/>
            <person name="Esquivel-Naranjo E.U."/>
            <person name="Fekete E."/>
            <person name="Flipphi M."/>
            <person name="Glaser F."/>
            <person name="Gomez-Rodriguez E.Y."/>
            <person name="Gruber S."/>
            <person name="Han C."/>
            <person name="Henrissat B."/>
            <person name="Hermosa R."/>
            <person name="Hernandez-Onate M."/>
            <person name="Karaffa L."/>
            <person name="Kosti I."/>
            <person name="Le Crom S."/>
            <person name="Lindquist E."/>
            <person name="Lucas S."/>
            <person name="Luebeck M."/>
            <person name="Luebeck P.S."/>
            <person name="Margeot A."/>
            <person name="Metz B."/>
            <person name="Misra M."/>
            <person name="Nevalainen H."/>
            <person name="Omann M."/>
            <person name="Packer N."/>
            <person name="Perrone G."/>
            <person name="Uresti-Rivera E.E."/>
            <person name="Salamov A."/>
            <person name="Schmoll M."/>
            <person name="Seiboth B."/>
            <person name="Shapiro H."/>
            <person name="Sukno S."/>
            <person name="Tamayo-Ramos J.A."/>
            <person name="Tisch D."/>
            <person name="Wiest A."/>
            <person name="Wilkinson H.H."/>
            <person name="Zhang M."/>
            <person name="Coutinho P.M."/>
            <person name="Kenerley C.M."/>
            <person name="Monte E."/>
            <person name="Baker S.E."/>
            <person name="Grigoriev I.V."/>
        </authorList>
    </citation>
    <scope>NUCLEOTIDE SEQUENCE [LARGE SCALE GENOMIC DNA]</scope>
    <source>
        <strain evidence="3">Gv29-8 / FGSC 10586</strain>
    </source>
</reference>
<dbReference type="HOGENOM" id="CLU_072358_1_0_1"/>
<dbReference type="AlphaFoldDB" id="G9MJG1"/>
<dbReference type="STRING" id="413071.G9MJG1"/>
<proteinExistence type="predicted"/>
<protein>
    <submittedName>
        <fullName evidence="2">Uncharacterized protein</fullName>
    </submittedName>
</protein>
<evidence type="ECO:0000313" key="3">
    <source>
        <dbReference type="Proteomes" id="UP000007115"/>
    </source>
</evidence>
<sequence length="269" mass="29565">MFESGSEGNGFHIKNNPNNPYQRSEVIQRTGDGIDIRCALTEVIHGDMSAESDYWATILVFQFRFDPQQRARRILEATIELQFSASSAENTMPEVDAVSFDGHYSLLPSKQSETTVKGGDGSIGTGYGVDLRVGAKWEKTVVRETTDATTISGGKLVVNNVPPYRVAKWTLLENKTLKTGIPAFIQVAVRVKRLDEAVFQCLPTLRCKADKWTTIKSLFGGLPEDDPVLLKPGMKLTNTNIGYDTGTLGSVDLQKLSNVTFTTVLDNAQ</sequence>
<accession>G9MJG1</accession>
<dbReference type="RefSeq" id="XP_013959828.1">
    <property type="nucleotide sequence ID" value="XM_014104353.1"/>
</dbReference>
<comment type="caution">
    <text evidence="2">The sequence shown here is derived from an EMBL/GenBank/DDBJ whole genome shotgun (WGS) entry which is preliminary data.</text>
</comment>
<dbReference type="InParanoid" id="G9MJG1"/>
<evidence type="ECO:0000256" key="1">
    <source>
        <dbReference type="SAM" id="MobiDB-lite"/>
    </source>
</evidence>